<dbReference type="GO" id="GO:0055085">
    <property type="term" value="P:transmembrane transport"/>
    <property type="evidence" value="ECO:0007669"/>
    <property type="project" value="InterPro"/>
</dbReference>
<dbReference type="EMBL" id="BONI01000135">
    <property type="protein sequence ID" value="GIG11418.1"/>
    <property type="molecule type" value="Genomic_DNA"/>
</dbReference>
<dbReference type="PANTHER" id="PTHR43297:SF2">
    <property type="entry name" value="DIPEPTIDE TRANSPORT ATP-BINDING PROTEIN DPPD"/>
    <property type="match status" value="1"/>
</dbReference>
<keyword evidence="8 15" id="KW-0067">ATP-binding</keyword>
<dbReference type="Pfam" id="PF00005">
    <property type="entry name" value="ABC_tran"/>
    <property type="match status" value="1"/>
</dbReference>
<dbReference type="SMART" id="SM00382">
    <property type="entry name" value="AAA"/>
    <property type="match status" value="1"/>
</dbReference>
<dbReference type="InterPro" id="IPR050388">
    <property type="entry name" value="ABC_Ni/Peptide_Import"/>
</dbReference>
<evidence type="ECO:0000256" key="3">
    <source>
        <dbReference type="ARBA" id="ARBA00005417"/>
    </source>
</evidence>
<feature type="domain" description="ABC transporter" evidence="13">
    <location>
        <begin position="308"/>
        <end position="554"/>
    </location>
</feature>
<gene>
    <name evidence="15" type="ORF">Cco03nite_81180</name>
</gene>
<evidence type="ECO:0000256" key="1">
    <source>
        <dbReference type="ARBA" id="ARBA00004141"/>
    </source>
</evidence>
<proteinExistence type="inferred from homology"/>
<dbReference type="InterPro" id="IPR035906">
    <property type="entry name" value="MetI-like_sf"/>
</dbReference>
<dbReference type="PROSITE" id="PS50928">
    <property type="entry name" value="ABC_TM1"/>
    <property type="match status" value="1"/>
</dbReference>
<evidence type="ECO:0000256" key="5">
    <source>
        <dbReference type="ARBA" id="ARBA00022475"/>
    </source>
</evidence>
<dbReference type="InterPro" id="IPR003439">
    <property type="entry name" value="ABC_transporter-like_ATP-bd"/>
</dbReference>
<dbReference type="Gene3D" id="1.10.3720.10">
    <property type="entry name" value="MetI-like"/>
    <property type="match status" value="1"/>
</dbReference>
<sequence>MLRTPVGAAAAVLLGAVLLLAVLAPLLWGGRADEVDTAHILAPASAEHWAGTDNLGRDIFFRVLVATRTSVRLALLATAVGVAVGLLLGTLPLLLGPRLGRLVTAAVNIAVAFPGLLLALSFAVIFGAGASGAVPAIGLAIAPAFARLTQTLAASVAGRDFVAAARIAGVGRVRVLLRHVLPNIAEPLLVNATMAAGGSLLAFAGLSFLGLGVQAPDYDWGRLLGEGLNGIYLNPAAALVPGVAVVLAGLAFNLVGEAAAKAVGPRTATAGGRKRATDDARPTPTPTPTPTTAVPVRPQQSAQADALLIVEDLKVSFGPVTPVRGVGFTLGRGEAVGIVGESGSGKSLTALAVAQLIERPGRIEARRLELLGDDLLRTPPRARPRLLGTSLAMVFQDPMTSFNPVQRVGRQLAEVAEQHLGHRRGPALARAVDRLRAVRIPGAARRARQFPHEFSGGMRQRAMIGMGLMGEPKLIIADEPTTALDVTVQRQVLALLADVRAADDVAVLLISHDLGVVEQVCDRVLVMYAGRIVEDLPVARLRDGARHPYTRALLGAVPDLATDRDQPLVVIPGRPADPAAPTPGCAFAPRCPLADDHCKRADPALIEDGSGGRVACWHAEQRPEPAPAAATEGEGR</sequence>
<evidence type="ECO:0000259" key="14">
    <source>
        <dbReference type="PROSITE" id="PS50928"/>
    </source>
</evidence>
<dbReference type="CDD" id="cd06261">
    <property type="entry name" value="TM_PBP2"/>
    <property type="match status" value="1"/>
</dbReference>
<evidence type="ECO:0000256" key="10">
    <source>
        <dbReference type="ARBA" id="ARBA00023136"/>
    </source>
</evidence>
<keyword evidence="4 11" id="KW-0813">Transport</keyword>
<evidence type="ECO:0000256" key="4">
    <source>
        <dbReference type="ARBA" id="ARBA00022448"/>
    </source>
</evidence>
<dbReference type="GO" id="GO:0005524">
    <property type="term" value="F:ATP binding"/>
    <property type="evidence" value="ECO:0007669"/>
    <property type="project" value="UniProtKB-KW"/>
</dbReference>
<dbReference type="Gene3D" id="3.40.50.300">
    <property type="entry name" value="P-loop containing nucleotide triphosphate hydrolases"/>
    <property type="match status" value="1"/>
</dbReference>
<dbReference type="Pfam" id="PF00528">
    <property type="entry name" value="BPD_transp_1"/>
    <property type="match status" value="1"/>
</dbReference>
<feature type="domain" description="ABC transmembrane type-1" evidence="14">
    <location>
        <begin position="67"/>
        <end position="256"/>
    </location>
</feature>
<dbReference type="NCBIfam" id="TIGR01727">
    <property type="entry name" value="oligo_HPY"/>
    <property type="match status" value="1"/>
</dbReference>
<dbReference type="GO" id="GO:0016887">
    <property type="term" value="F:ATP hydrolysis activity"/>
    <property type="evidence" value="ECO:0007669"/>
    <property type="project" value="InterPro"/>
</dbReference>
<feature type="region of interest" description="Disordered" evidence="12">
    <location>
        <begin position="266"/>
        <end position="298"/>
    </location>
</feature>
<keyword evidence="9 11" id="KW-1133">Transmembrane helix</keyword>
<organism evidence="15 16">
    <name type="scientific">Catellatospora coxensis</name>
    <dbReference type="NCBI Taxonomy" id="310354"/>
    <lineage>
        <taxon>Bacteria</taxon>
        <taxon>Bacillati</taxon>
        <taxon>Actinomycetota</taxon>
        <taxon>Actinomycetes</taxon>
        <taxon>Micromonosporales</taxon>
        <taxon>Micromonosporaceae</taxon>
        <taxon>Catellatospora</taxon>
    </lineage>
</organism>
<evidence type="ECO:0000256" key="6">
    <source>
        <dbReference type="ARBA" id="ARBA00022692"/>
    </source>
</evidence>
<evidence type="ECO:0000256" key="7">
    <source>
        <dbReference type="ARBA" id="ARBA00022741"/>
    </source>
</evidence>
<feature type="transmembrane region" description="Helical" evidence="11">
    <location>
        <begin position="188"/>
        <end position="211"/>
    </location>
</feature>
<dbReference type="PANTHER" id="PTHR43297">
    <property type="entry name" value="OLIGOPEPTIDE TRANSPORT ATP-BINDING PROTEIN APPD"/>
    <property type="match status" value="1"/>
</dbReference>
<comment type="similarity">
    <text evidence="11">Belongs to the binding-protein-dependent transport system permease family.</text>
</comment>
<dbReference type="InterPro" id="IPR017871">
    <property type="entry name" value="ABC_transporter-like_CS"/>
</dbReference>
<dbReference type="Proteomes" id="UP000630887">
    <property type="component" value="Unassembled WGS sequence"/>
</dbReference>
<evidence type="ECO:0000256" key="8">
    <source>
        <dbReference type="ARBA" id="ARBA00022840"/>
    </source>
</evidence>
<reference evidence="15 16" key="1">
    <citation type="submission" date="2021-01" db="EMBL/GenBank/DDBJ databases">
        <title>Whole genome shotgun sequence of Catellatospora coxensis NBRC 107359.</title>
        <authorList>
            <person name="Komaki H."/>
            <person name="Tamura T."/>
        </authorList>
    </citation>
    <scope>NUCLEOTIDE SEQUENCE [LARGE SCALE GENOMIC DNA]</scope>
    <source>
        <strain evidence="15 16">NBRC 107359</strain>
    </source>
</reference>
<dbReference type="GO" id="GO:0015833">
    <property type="term" value="P:peptide transport"/>
    <property type="evidence" value="ECO:0007669"/>
    <property type="project" value="InterPro"/>
</dbReference>
<dbReference type="FunFam" id="3.40.50.300:FF:000016">
    <property type="entry name" value="Oligopeptide ABC transporter ATP-binding component"/>
    <property type="match status" value="1"/>
</dbReference>
<dbReference type="CDD" id="cd03257">
    <property type="entry name" value="ABC_NikE_OppD_transporters"/>
    <property type="match status" value="1"/>
</dbReference>
<evidence type="ECO:0000256" key="9">
    <source>
        <dbReference type="ARBA" id="ARBA00022989"/>
    </source>
</evidence>
<dbReference type="InterPro" id="IPR013563">
    <property type="entry name" value="Oligopep_ABC_C"/>
</dbReference>
<feature type="transmembrane region" description="Helical" evidence="11">
    <location>
        <begin position="231"/>
        <end position="256"/>
    </location>
</feature>
<dbReference type="Pfam" id="PF08352">
    <property type="entry name" value="oligo_HPY"/>
    <property type="match status" value="1"/>
</dbReference>
<keyword evidence="16" id="KW-1185">Reference proteome</keyword>
<keyword evidence="5" id="KW-1003">Cell membrane</keyword>
<dbReference type="SUPFAM" id="SSF52540">
    <property type="entry name" value="P-loop containing nucleoside triphosphate hydrolases"/>
    <property type="match status" value="1"/>
</dbReference>
<keyword evidence="7" id="KW-0547">Nucleotide-binding</keyword>
<dbReference type="PROSITE" id="PS00211">
    <property type="entry name" value="ABC_TRANSPORTER_1"/>
    <property type="match status" value="1"/>
</dbReference>
<keyword evidence="10 11" id="KW-0472">Membrane</keyword>
<evidence type="ECO:0000256" key="12">
    <source>
        <dbReference type="SAM" id="MobiDB-lite"/>
    </source>
</evidence>
<dbReference type="InterPro" id="IPR003593">
    <property type="entry name" value="AAA+_ATPase"/>
</dbReference>
<dbReference type="InterPro" id="IPR000515">
    <property type="entry name" value="MetI-like"/>
</dbReference>
<accession>A0A8J3PCI9</accession>
<feature type="transmembrane region" description="Helical" evidence="11">
    <location>
        <begin position="102"/>
        <end position="126"/>
    </location>
</feature>
<dbReference type="SUPFAM" id="SSF161098">
    <property type="entry name" value="MetI-like"/>
    <property type="match status" value="1"/>
</dbReference>
<dbReference type="GO" id="GO:0005886">
    <property type="term" value="C:plasma membrane"/>
    <property type="evidence" value="ECO:0007669"/>
    <property type="project" value="UniProtKB-SubCell"/>
</dbReference>
<feature type="transmembrane region" description="Helical" evidence="11">
    <location>
        <begin position="73"/>
        <end position="95"/>
    </location>
</feature>
<evidence type="ECO:0000259" key="13">
    <source>
        <dbReference type="PROSITE" id="PS50893"/>
    </source>
</evidence>
<dbReference type="AlphaFoldDB" id="A0A8J3PCI9"/>
<evidence type="ECO:0000313" key="15">
    <source>
        <dbReference type="EMBL" id="GIG11418.1"/>
    </source>
</evidence>
<dbReference type="RefSeq" id="WP_203699367.1">
    <property type="nucleotide sequence ID" value="NZ_BAAALC010000007.1"/>
</dbReference>
<name>A0A8J3PCI9_9ACTN</name>
<evidence type="ECO:0000256" key="11">
    <source>
        <dbReference type="RuleBase" id="RU363032"/>
    </source>
</evidence>
<evidence type="ECO:0000256" key="2">
    <source>
        <dbReference type="ARBA" id="ARBA00004202"/>
    </source>
</evidence>
<comment type="caution">
    <text evidence="15">The sequence shown here is derived from an EMBL/GenBank/DDBJ whole genome shotgun (WGS) entry which is preliminary data.</text>
</comment>
<protein>
    <submittedName>
        <fullName evidence="15">Peptide ABC transporter ATP-binding protein</fullName>
    </submittedName>
</protein>
<comment type="similarity">
    <text evidence="3">Belongs to the ABC transporter superfamily.</text>
</comment>
<keyword evidence="6 11" id="KW-0812">Transmembrane</keyword>
<comment type="subcellular location">
    <subcellularLocation>
        <location evidence="11">Cell membrane</location>
        <topology evidence="11">Multi-pass membrane protein</topology>
    </subcellularLocation>
    <subcellularLocation>
        <location evidence="2">Cell membrane</location>
        <topology evidence="2">Peripheral membrane protein</topology>
    </subcellularLocation>
    <subcellularLocation>
        <location evidence="1">Membrane</location>
        <topology evidence="1">Multi-pass membrane protein</topology>
    </subcellularLocation>
</comment>
<dbReference type="PROSITE" id="PS50893">
    <property type="entry name" value="ABC_TRANSPORTER_2"/>
    <property type="match status" value="1"/>
</dbReference>
<dbReference type="InterPro" id="IPR027417">
    <property type="entry name" value="P-loop_NTPase"/>
</dbReference>
<evidence type="ECO:0000313" key="16">
    <source>
        <dbReference type="Proteomes" id="UP000630887"/>
    </source>
</evidence>